<dbReference type="Proteomes" id="UP000789570">
    <property type="component" value="Unassembled WGS sequence"/>
</dbReference>
<dbReference type="AlphaFoldDB" id="A0A9N8VK27"/>
<keyword evidence="3" id="KW-1185">Reference proteome</keyword>
<organism evidence="2 3">
    <name type="scientific">Funneliformis caledonium</name>
    <dbReference type="NCBI Taxonomy" id="1117310"/>
    <lineage>
        <taxon>Eukaryota</taxon>
        <taxon>Fungi</taxon>
        <taxon>Fungi incertae sedis</taxon>
        <taxon>Mucoromycota</taxon>
        <taxon>Glomeromycotina</taxon>
        <taxon>Glomeromycetes</taxon>
        <taxon>Glomerales</taxon>
        <taxon>Glomeraceae</taxon>
        <taxon>Funneliformis</taxon>
    </lineage>
</organism>
<dbReference type="InterPro" id="IPR012337">
    <property type="entry name" value="RNaseH-like_sf"/>
</dbReference>
<accession>A0A9N8VK27</accession>
<sequence>MIGKELKDMLELLHPFYQVELILSDESSPSYGYLRLIYQDHFAHLYHHIMTKGIKTKLVDYWTYISQTSTFPALLDLSTILETFNEEDRKNFFECWLKNKNEDNVLTNELTTYPQIPNRDPLLWWKVNSSASQYIALMAADYHALQVASIPCERVYSIAKYTINLTKFDFLNKQ</sequence>
<evidence type="ECO:0000313" key="2">
    <source>
        <dbReference type="EMBL" id="CAG8453035.1"/>
    </source>
</evidence>
<dbReference type="InterPro" id="IPR008906">
    <property type="entry name" value="HATC_C_dom"/>
</dbReference>
<feature type="domain" description="HAT C-terminal dimerisation" evidence="1">
    <location>
        <begin position="117"/>
        <end position="164"/>
    </location>
</feature>
<dbReference type="OrthoDB" id="1607513at2759"/>
<dbReference type="Pfam" id="PF05699">
    <property type="entry name" value="Dimer_Tnp_hAT"/>
    <property type="match status" value="1"/>
</dbReference>
<dbReference type="SUPFAM" id="SSF53098">
    <property type="entry name" value="Ribonuclease H-like"/>
    <property type="match status" value="1"/>
</dbReference>
<proteinExistence type="predicted"/>
<evidence type="ECO:0000313" key="3">
    <source>
        <dbReference type="Proteomes" id="UP000789570"/>
    </source>
</evidence>
<name>A0A9N8VK27_9GLOM</name>
<comment type="caution">
    <text evidence="2">The sequence shown here is derived from an EMBL/GenBank/DDBJ whole genome shotgun (WGS) entry which is preliminary data.</text>
</comment>
<protein>
    <submittedName>
        <fullName evidence="2">3635_t:CDS:1</fullName>
    </submittedName>
</protein>
<dbReference type="GO" id="GO:0046983">
    <property type="term" value="F:protein dimerization activity"/>
    <property type="evidence" value="ECO:0007669"/>
    <property type="project" value="InterPro"/>
</dbReference>
<dbReference type="EMBL" id="CAJVPQ010000167">
    <property type="protein sequence ID" value="CAG8453035.1"/>
    <property type="molecule type" value="Genomic_DNA"/>
</dbReference>
<gene>
    <name evidence="2" type="ORF">FCALED_LOCUS1342</name>
</gene>
<evidence type="ECO:0000259" key="1">
    <source>
        <dbReference type="Pfam" id="PF05699"/>
    </source>
</evidence>
<reference evidence="2" key="1">
    <citation type="submission" date="2021-06" db="EMBL/GenBank/DDBJ databases">
        <authorList>
            <person name="Kallberg Y."/>
            <person name="Tangrot J."/>
            <person name="Rosling A."/>
        </authorList>
    </citation>
    <scope>NUCLEOTIDE SEQUENCE</scope>
    <source>
        <strain evidence="2">UK204</strain>
    </source>
</reference>